<feature type="domain" description="N-acetyltransferase" evidence="1">
    <location>
        <begin position="101"/>
        <end position="194"/>
    </location>
</feature>
<dbReference type="AlphaFoldDB" id="A0A319CVA6"/>
<dbReference type="PROSITE" id="PS51186">
    <property type="entry name" value="GNAT"/>
    <property type="match status" value="1"/>
</dbReference>
<dbReference type="InterPro" id="IPR051908">
    <property type="entry name" value="Ribosomal_N-acetyltransferase"/>
</dbReference>
<dbReference type="PANTHER" id="PTHR43441">
    <property type="entry name" value="RIBOSOMAL-PROTEIN-SERINE ACETYLTRANSFERASE"/>
    <property type="match status" value="1"/>
</dbReference>
<dbReference type="PANTHER" id="PTHR43441:SF2">
    <property type="entry name" value="FAMILY ACETYLTRANSFERASE, PUTATIVE (AFU_ORTHOLOGUE AFUA_7G00850)-RELATED"/>
    <property type="match status" value="1"/>
</dbReference>
<dbReference type="InterPro" id="IPR000182">
    <property type="entry name" value="GNAT_dom"/>
</dbReference>
<evidence type="ECO:0000313" key="2">
    <source>
        <dbReference type="EMBL" id="PYH88710.1"/>
    </source>
</evidence>
<evidence type="ECO:0000313" key="3">
    <source>
        <dbReference type="Proteomes" id="UP000247810"/>
    </source>
</evidence>
<accession>A0A319CVA6</accession>
<dbReference type="EMBL" id="KZ826072">
    <property type="protein sequence ID" value="PYH88710.1"/>
    <property type="molecule type" value="Genomic_DNA"/>
</dbReference>
<dbReference type="Gene3D" id="3.40.630.30">
    <property type="match status" value="1"/>
</dbReference>
<evidence type="ECO:0000259" key="1">
    <source>
        <dbReference type="PROSITE" id="PS51186"/>
    </source>
</evidence>
<proteinExistence type="predicted"/>
<dbReference type="InterPro" id="IPR016181">
    <property type="entry name" value="Acyl_CoA_acyltransferase"/>
</dbReference>
<gene>
    <name evidence="2" type="ORF">BO71DRAFT_403643</name>
</gene>
<dbReference type="OrthoDB" id="41238at2759"/>
<dbReference type="Pfam" id="PF13302">
    <property type="entry name" value="Acetyltransf_3"/>
    <property type="match status" value="1"/>
</dbReference>
<dbReference type="SUPFAM" id="SSF55729">
    <property type="entry name" value="Acyl-CoA N-acyltransferases (Nat)"/>
    <property type="match status" value="1"/>
</dbReference>
<organism evidence="2 3">
    <name type="scientific">Aspergillus ellipticus CBS 707.79</name>
    <dbReference type="NCBI Taxonomy" id="1448320"/>
    <lineage>
        <taxon>Eukaryota</taxon>
        <taxon>Fungi</taxon>
        <taxon>Dikarya</taxon>
        <taxon>Ascomycota</taxon>
        <taxon>Pezizomycotina</taxon>
        <taxon>Eurotiomycetes</taxon>
        <taxon>Eurotiomycetidae</taxon>
        <taxon>Eurotiales</taxon>
        <taxon>Aspergillaceae</taxon>
        <taxon>Aspergillus</taxon>
        <taxon>Aspergillus subgen. Circumdati</taxon>
    </lineage>
</organism>
<name>A0A319CVA6_9EURO</name>
<protein>
    <submittedName>
        <fullName evidence="2">Acyl-CoA N-acyltransferase</fullName>
    </submittedName>
</protein>
<dbReference type="VEuPathDB" id="FungiDB:BO71DRAFT_403643"/>
<keyword evidence="2" id="KW-0808">Transferase</keyword>
<dbReference type="GO" id="GO:1990189">
    <property type="term" value="F:protein N-terminal-serine acetyltransferase activity"/>
    <property type="evidence" value="ECO:0007669"/>
    <property type="project" value="TreeGrafter"/>
</dbReference>
<keyword evidence="2" id="KW-0012">Acyltransferase</keyword>
<reference evidence="2 3" key="1">
    <citation type="submission" date="2018-02" db="EMBL/GenBank/DDBJ databases">
        <title>The genomes of Aspergillus section Nigri reveals drivers in fungal speciation.</title>
        <authorList>
            <consortium name="DOE Joint Genome Institute"/>
            <person name="Vesth T.C."/>
            <person name="Nybo J."/>
            <person name="Theobald S."/>
            <person name="Brandl J."/>
            <person name="Frisvad J.C."/>
            <person name="Nielsen K.F."/>
            <person name="Lyhne E.K."/>
            <person name="Kogle M.E."/>
            <person name="Kuo A."/>
            <person name="Riley R."/>
            <person name="Clum A."/>
            <person name="Nolan M."/>
            <person name="Lipzen A."/>
            <person name="Salamov A."/>
            <person name="Henrissat B."/>
            <person name="Wiebenga A."/>
            <person name="De vries R.P."/>
            <person name="Grigoriev I.V."/>
            <person name="Mortensen U.H."/>
            <person name="Andersen M.R."/>
            <person name="Baker S.E."/>
        </authorList>
    </citation>
    <scope>NUCLEOTIDE SEQUENCE [LARGE SCALE GENOMIC DNA]</scope>
    <source>
        <strain evidence="2 3">CBS 707.79</strain>
    </source>
</reference>
<dbReference type="GO" id="GO:0008999">
    <property type="term" value="F:protein-N-terminal-alanine acetyltransferase activity"/>
    <property type="evidence" value="ECO:0007669"/>
    <property type="project" value="TreeGrafter"/>
</dbReference>
<keyword evidence="3" id="KW-1185">Reference proteome</keyword>
<dbReference type="FunFam" id="3.40.630.30:FF:000047">
    <property type="entry name" value="Acetyltransferase, GNAT family"/>
    <property type="match status" value="1"/>
</dbReference>
<dbReference type="Proteomes" id="UP000247810">
    <property type="component" value="Unassembled WGS sequence"/>
</dbReference>
<sequence>MPVARPRGPVISLTRALLPSGTPILAGRTVSLEKLDSKHASDLFHRVGGSEPARTSLWDYMGDGPYSEADMFQTNIAAKSASPDPFFFAIIDRCPSLPSFGHPIGYLSLMRITPEHWTIEIGNVMFSSALQRTTGATEAIYLLVRHAFEDLNYRRLEWKCDSLNAPSRKAALRLGFQYEGVFRQHMVVKGRSRDTAWFSMLREEWDSGVKSAMEQWLAKGNFEDDGSQKKTLQNLRAERGQ</sequence>